<dbReference type="PRINTS" id="PR00455">
    <property type="entry name" value="HTHTETR"/>
</dbReference>
<dbReference type="InterPro" id="IPR009057">
    <property type="entry name" value="Homeodomain-like_sf"/>
</dbReference>
<keyword evidence="5" id="KW-1185">Reference proteome</keyword>
<evidence type="ECO:0000256" key="2">
    <source>
        <dbReference type="PROSITE-ProRule" id="PRU00335"/>
    </source>
</evidence>
<dbReference type="InterPro" id="IPR036271">
    <property type="entry name" value="Tet_transcr_reg_TetR-rel_C_sf"/>
</dbReference>
<keyword evidence="1 2" id="KW-0238">DNA-binding</keyword>
<dbReference type="PANTHER" id="PTHR30055:SF223">
    <property type="entry name" value="HTH-TYPE TRANSCRIPTIONAL REGULATOR UIDR"/>
    <property type="match status" value="1"/>
</dbReference>
<dbReference type="InterPro" id="IPR039536">
    <property type="entry name" value="TetR_C_Proteobacteria"/>
</dbReference>
<organism evidence="4 5">
    <name type="scientific">Aliidongia dinghuensis</name>
    <dbReference type="NCBI Taxonomy" id="1867774"/>
    <lineage>
        <taxon>Bacteria</taxon>
        <taxon>Pseudomonadati</taxon>
        <taxon>Pseudomonadota</taxon>
        <taxon>Alphaproteobacteria</taxon>
        <taxon>Rhodospirillales</taxon>
        <taxon>Dongiaceae</taxon>
        <taxon>Aliidongia</taxon>
    </lineage>
</organism>
<dbReference type="GO" id="GO:0000976">
    <property type="term" value="F:transcription cis-regulatory region binding"/>
    <property type="evidence" value="ECO:0007669"/>
    <property type="project" value="TreeGrafter"/>
</dbReference>
<accession>A0A8J3E209</accession>
<evidence type="ECO:0000313" key="5">
    <source>
        <dbReference type="Proteomes" id="UP000646365"/>
    </source>
</evidence>
<comment type="caution">
    <text evidence="4">The sequence shown here is derived from an EMBL/GenBank/DDBJ whole genome shotgun (WGS) entry which is preliminary data.</text>
</comment>
<dbReference type="Gene3D" id="1.10.357.10">
    <property type="entry name" value="Tetracycline Repressor, domain 2"/>
    <property type="match status" value="1"/>
</dbReference>
<sequence>MPQTEETVRRPRGRPQVRPDDETRQLLIEAANAEFQQHGYAGTGMGAVAQRAGVSTKTLYRLIPTKADLFATVIIDRIGHFMLAVDDRALEARAPAEALCDILVAFGNLTLAPDTIAIYRLVVAEGDRFPEIAAAFYEHAISRIGHRLESWLAREAERGRLHIDDPKAMAGMLRGMMIMEPQRAVMLGQRPAPAIEEIEARAKACTQLFLDGCRR</sequence>
<evidence type="ECO:0000313" key="4">
    <source>
        <dbReference type="EMBL" id="GGF04468.1"/>
    </source>
</evidence>
<reference evidence="4" key="2">
    <citation type="submission" date="2020-09" db="EMBL/GenBank/DDBJ databases">
        <authorList>
            <person name="Sun Q."/>
            <person name="Zhou Y."/>
        </authorList>
    </citation>
    <scope>NUCLEOTIDE SEQUENCE</scope>
    <source>
        <strain evidence="4">CGMCC 1.15725</strain>
    </source>
</reference>
<dbReference type="GO" id="GO:0003700">
    <property type="term" value="F:DNA-binding transcription factor activity"/>
    <property type="evidence" value="ECO:0007669"/>
    <property type="project" value="TreeGrafter"/>
</dbReference>
<dbReference type="AlphaFoldDB" id="A0A8J3E209"/>
<dbReference type="PROSITE" id="PS50977">
    <property type="entry name" value="HTH_TETR_2"/>
    <property type="match status" value="1"/>
</dbReference>
<dbReference type="InterPro" id="IPR050109">
    <property type="entry name" value="HTH-type_TetR-like_transc_reg"/>
</dbReference>
<gene>
    <name evidence="4" type="ORF">GCM10011611_07340</name>
</gene>
<dbReference type="Proteomes" id="UP000646365">
    <property type="component" value="Unassembled WGS sequence"/>
</dbReference>
<evidence type="ECO:0000259" key="3">
    <source>
        <dbReference type="PROSITE" id="PS50977"/>
    </source>
</evidence>
<dbReference type="Pfam" id="PF14246">
    <property type="entry name" value="TetR_C_7"/>
    <property type="match status" value="1"/>
</dbReference>
<dbReference type="PANTHER" id="PTHR30055">
    <property type="entry name" value="HTH-TYPE TRANSCRIPTIONAL REGULATOR RUTR"/>
    <property type="match status" value="1"/>
</dbReference>
<dbReference type="RefSeq" id="WP_189042660.1">
    <property type="nucleotide sequence ID" value="NZ_BMJQ01000002.1"/>
</dbReference>
<dbReference type="Pfam" id="PF00440">
    <property type="entry name" value="TetR_N"/>
    <property type="match status" value="1"/>
</dbReference>
<reference evidence="4" key="1">
    <citation type="journal article" date="2014" name="Int. J. Syst. Evol. Microbiol.">
        <title>Complete genome sequence of Corynebacterium casei LMG S-19264T (=DSM 44701T), isolated from a smear-ripened cheese.</title>
        <authorList>
            <consortium name="US DOE Joint Genome Institute (JGI-PGF)"/>
            <person name="Walter F."/>
            <person name="Albersmeier A."/>
            <person name="Kalinowski J."/>
            <person name="Ruckert C."/>
        </authorList>
    </citation>
    <scope>NUCLEOTIDE SEQUENCE</scope>
    <source>
        <strain evidence="4">CGMCC 1.15725</strain>
    </source>
</reference>
<dbReference type="InterPro" id="IPR001647">
    <property type="entry name" value="HTH_TetR"/>
</dbReference>
<dbReference type="EMBL" id="BMJQ01000002">
    <property type="protein sequence ID" value="GGF04468.1"/>
    <property type="molecule type" value="Genomic_DNA"/>
</dbReference>
<name>A0A8J3E209_9PROT</name>
<feature type="DNA-binding region" description="H-T-H motif" evidence="2">
    <location>
        <begin position="44"/>
        <end position="63"/>
    </location>
</feature>
<protein>
    <submittedName>
        <fullName evidence="4">TetR family transcriptional regulator</fullName>
    </submittedName>
</protein>
<evidence type="ECO:0000256" key="1">
    <source>
        <dbReference type="ARBA" id="ARBA00023125"/>
    </source>
</evidence>
<proteinExistence type="predicted"/>
<dbReference type="SUPFAM" id="SSF48498">
    <property type="entry name" value="Tetracyclin repressor-like, C-terminal domain"/>
    <property type="match status" value="1"/>
</dbReference>
<feature type="domain" description="HTH tetR-type" evidence="3">
    <location>
        <begin position="21"/>
        <end position="81"/>
    </location>
</feature>
<dbReference type="SUPFAM" id="SSF46689">
    <property type="entry name" value="Homeodomain-like"/>
    <property type="match status" value="1"/>
</dbReference>